<evidence type="ECO:0000313" key="3">
    <source>
        <dbReference type="Proteomes" id="UP000318081"/>
    </source>
</evidence>
<organism evidence="2 3">
    <name type="scientific">Stieleria magnilauensis</name>
    <dbReference type="NCBI Taxonomy" id="2527963"/>
    <lineage>
        <taxon>Bacteria</taxon>
        <taxon>Pseudomonadati</taxon>
        <taxon>Planctomycetota</taxon>
        <taxon>Planctomycetia</taxon>
        <taxon>Pirellulales</taxon>
        <taxon>Pirellulaceae</taxon>
        <taxon>Stieleria</taxon>
    </lineage>
</organism>
<protein>
    <recommendedName>
        <fullName evidence="4">DUF1549 domain-containing protein</fullName>
    </recommendedName>
</protein>
<feature type="region of interest" description="Disordered" evidence="1">
    <location>
        <begin position="197"/>
        <end position="288"/>
    </location>
</feature>
<keyword evidence="3" id="KW-1185">Reference proteome</keyword>
<sequence>MTQSASQLPHEARSDADPLIDALLAEFVSSDASKRKQPPDLSASILAQLAAANHEQPLDTDDDADPVVDTLLAEFLPGEDNARSCPPDLTATILQRLAESADSKRNEFAEDADPVVDALLTEFVPVNPLKRKSPPDLVAPILAQSPNAAKQSSPSLPPIKASGGGLSIGRLVSILIAVAACLLAVVYLSGPDDLQNDPDDQSLTVAENVPDQPSPSELVESSSSDDPRVAIVDPVDNPPVMSDSDTPDLPRGIPLDSHNIASNTDPSPEAAPDSVSPAPSTGESQAVTRVAAETAATVRDYWQTLGIQPTPDAAPAEIAARLNARLGIKLSEQALRDPQQLRDLLAEASNAEQISKRWLALTTGNGVAVMDRPENAGLVNELSKSVSGKAKLDVTLVSLIDGSNQQSGQWYQAIGRRGSEGIATHLASISINADMRCVRCHDSHIGRSGTQDDYWSFVALVRNVVRRQDNRWVVAAQPATLKPTFYELLDGRQRMAVPKVSKYLLQSTEQMEDFQTWTKTLVGSDVLADSLVDSLWQLVHGRPLKPSPVDAFAPPVDGNLDRLHRQLADDLKANDFDVARTLALIIASPMAHRSVPNVLQGDAMLTSSEQERKEALELVQAFAAAIQTPTSSLDQRVEVAMRRVGGQFSPDDQGAILAQPIDGPRRSPKSLAEVDAENASSFLQQLSVDFPGDEAALPVSWLRSIDDFELQVQHLVYLSGRNRVTPEITAAANRLKEESRSRESALSRIWWILRNE</sequence>
<evidence type="ECO:0000313" key="2">
    <source>
        <dbReference type="EMBL" id="QDV84129.1"/>
    </source>
</evidence>
<proteinExistence type="predicted"/>
<reference evidence="2 3" key="1">
    <citation type="submission" date="2019-02" db="EMBL/GenBank/DDBJ databases">
        <title>Deep-cultivation of Planctomycetes and their phenomic and genomic characterization uncovers novel biology.</title>
        <authorList>
            <person name="Wiegand S."/>
            <person name="Jogler M."/>
            <person name="Boedeker C."/>
            <person name="Pinto D."/>
            <person name="Vollmers J."/>
            <person name="Rivas-Marin E."/>
            <person name="Kohn T."/>
            <person name="Peeters S.H."/>
            <person name="Heuer A."/>
            <person name="Rast P."/>
            <person name="Oberbeckmann S."/>
            <person name="Bunk B."/>
            <person name="Jeske O."/>
            <person name="Meyerdierks A."/>
            <person name="Storesund J.E."/>
            <person name="Kallscheuer N."/>
            <person name="Luecker S."/>
            <person name="Lage O.M."/>
            <person name="Pohl T."/>
            <person name="Merkel B.J."/>
            <person name="Hornburger P."/>
            <person name="Mueller R.-W."/>
            <person name="Bruemmer F."/>
            <person name="Labrenz M."/>
            <person name="Spormann A.M."/>
            <person name="Op den Camp H."/>
            <person name="Overmann J."/>
            <person name="Amann R."/>
            <person name="Jetten M.S.M."/>
            <person name="Mascher T."/>
            <person name="Medema M.H."/>
            <person name="Devos D.P."/>
            <person name="Kaster A.-K."/>
            <person name="Ovreas L."/>
            <person name="Rohde M."/>
            <person name="Galperin M.Y."/>
            <person name="Jogler C."/>
        </authorList>
    </citation>
    <scope>NUCLEOTIDE SEQUENCE [LARGE SCALE GENOMIC DNA]</scope>
    <source>
        <strain evidence="2 3">TBK1r</strain>
    </source>
</reference>
<feature type="compositionally biased region" description="Low complexity" evidence="1">
    <location>
        <begin position="214"/>
        <end position="224"/>
    </location>
</feature>
<dbReference type="EMBL" id="CP036432">
    <property type="protein sequence ID" value="QDV84129.1"/>
    <property type="molecule type" value="Genomic_DNA"/>
</dbReference>
<dbReference type="RefSeq" id="WP_145211964.1">
    <property type="nucleotide sequence ID" value="NZ_CP036432.1"/>
</dbReference>
<gene>
    <name evidence="2" type="ORF">TBK1r_30740</name>
</gene>
<evidence type="ECO:0008006" key="4">
    <source>
        <dbReference type="Google" id="ProtNLM"/>
    </source>
</evidence>
<evidence type="ECO:0000256" key="1">
    <source>
        <dbReference type="SAM" id="MobiDB-lite"/>
    </source>
</evidence>
<name>A0ABX5XW96_9BACT</name>
<accession>A0ABX5XW96</accession>
<dbReference type="Proteomes" id="UP000318081">
    <property type="component" value="Chromosome"/>
</dbReference>